<feature type="domain" description="HotDog ACOT-type" evidence="4">
    <location>
        <begin position="8"/>
        <end position="120"/>
    </location>
</feature>
<name>A0A4R4KBK2_9BACT</name>
<dbReference type="Gene3D" id="3.10.129.10">
    <property type="entry name" value="Hotdog Thioesterase"/>
    <property type="match status" value="1"/>
</dbReference>
<evidence type="ECO:0000256" key="2">
    <source>
        <dbReference type="ARBA" id="ARBA00022801"/>
    </source>
</evidence>
<comment type="caution">
    <text evidence="5">The sequence shown here is derived from an EMBL/GenBank/DDBJ whole genome shotgun (WGS) entry which is preliminary data.</text>
</comment>
<dbReference type="PANTHER" id="PTHR11049">
    <property type="entry name" value="ACYL COENZYME A THIOESTER HYDROLASE"/>
    <property type="match status" value="1"/>
</dbReference>
<dbReference type="GO" id="GO:0006637">
    <property type="term" value="P:acyl-CoA metabolic process"/>
    <property type="evidence" value="ECO:0007669"/>
    <property type="project" value="TreeGrafter"/>
</dbReference>
<comment type="similarity">
    <text evidence="1">Belongs to the acyl coenzyme A hydrolase family.</text>
</comment>
<dbReference type="InterPro" id="IPR029069">
    <property type="entry name" value="HotDog_dom_sf"/>
</dbReference>
<evidence type="ECO:0000256" key="3">
    <source>
        <dbReference type="PROSITE-ProRule" id="PRU01106"/>
    </source>
</evidence>
<dbReference type="CDD" id="cd03442">
    <property type="entry name" value="BFIT_BACH"/>
    <property type="match status" value="1"/>
</dbReference>
<gene>
    <name evidence="5" type="ORF">EZE20_14425</name>
</gene>
<reference evidence="5 6" key="1">
    <citation type="submission" date="2019-02" db="EMBL/GenBank/DDBJ databases">
        <title>Arundinibacter roseus gen. nov., sp. nov., a new member of the family Cytophagaceae.</title>
        <authorList>
            <person name="Szuroczki S."/>
            <person name="Khayer B."/>
            <person name="Sproer C."/>
            <person name="Toumi M."/>
            <person name="Szabo A."/>
            <person name="Felfoldi T."/>
            <person name="Schumann P."/>
            <person name="Toth E."/>
        </authorList>
    </citation>
    <scope>NUCLEOTIDE SEQUENCE [LARGE SCALE GENOMIC DNA]</scope>
    <source>
        <strain evidence="5 6">DMA-k-7a</strain>
    </source>
</reference>
<dbReference type="SUPFAM" id="SSF54637">
    <property type="entry name" value="Thioesterase/thiol ester dehydrase-isomerase"/>
    <property type="match status" value="1"/>
</dbReference>
<evidence type="ECO:0000259" key="4">
    <source>
        <dbReference type="PROSITE" id="PS51770"/>
    </source>
</evidence>
<dbReference type="InterPro" id="IPR006683">
    <property type="entry name" value="Thioestr_dom"/>
</dbReference>
<dbReference type="OrthoDB" id="9791628at2"/>
<organism evidence="5 6">
    <name type="scientific">Arundinibacter roseus</name>
    <dbReference type="NCBI Taxonomy" id="2070510"/>
    <lineage>
        <taxon>Bacteria</taxon>
        <taxon>Pseudomonadati</taxon>
        <taxon>Bacteroidota</taxon>
        <taxon>Cytophagia</taxon>
        <taxon>Cytophagales</taxon>
        <taxon>Spirosomataceae</taxon>
        <taxon>Arundinibacter</taxon>
    </lineage>
</organism>
<evidence type="ECO:0000313" key="5">
    <source>
        <dbReference type="EMBL" id="TDB64132.1"/>
    </source>
</evidence>
<evidence type="ECO:0000256" key="1">
    <source>
        <dbReference type="ARBA" id="ARBA00010458"/>
    </source>
</evidence>
<keyword evidence="2 3" id="KW-0378">Hydrolase</keyword>
<dbReference type="AlphaFoldDB" id="A0A4R4KBK2"/>
<dbReference type="EMBL" id="SMJU01000008">
    <property type="protein sequence ID" value="TDB64132.1"/>
    <property type="molecule type" value="Genomic_DNA"/>
</dbReference>
<protein>
    <submittedName>
        <fullName evidence="5">Acyl-CoA thioesterase</fullName>
    </submittedName>
</protein>
<dbReference type="Pfam" id="PF03061">
    <property type="entry name" value="4HBT"/>
    <property type="match status" value="1"/>
</dbReference>
<dbReference type="RefSeq" id="WP_132118837.1">
    <property type="nucleotide sequence ID" value="NZ_SMJU01000008.1"/>
</dbReference>
<dbReference type="Proteomes" id="UP000295706">
    <property type="component" value="Unassembled WGS sequence"/>
</dbReference>
<sequence length="172" mass="19296">MPKPKKAHESEVTMTEMVLPNDTNTLNNLMGGRLLHWMDICAAISAQRHSNRIVVTASVDNVSFSEPIRLGNIVTMKARVTRSFNSSMEVFLEVWAEDIPAGERLSTNRAFYTFVAVDQNGRPIEVPELIPETDEDNELFASALRRRQLRLVLAGRMNPGDATELKALFDLP</sequence>
<dbReference type="InterPro" id="IPR040170">
    <property type="entry name" value="Cytosol_ACT"/>
</dbReference>
<dbReference type="GO" id="GO:0005737">
    <property type="term" value="C:cytoplasm"/>
    <property type="evidence" value="ECO:0007669"/>
    <property type="project" value="TreeGrafter"/>
</dbReference>
<dbReference type="InterPro" id="IPR033120">
    <property type="entry name" value="HOTDOG_ACOT"/>
</dbReference>
<proteinExistence type="inferred from homology"/>
<evidence type="ECO:0000313" key="6">
    <source>
        <dbReference type="Proteomes" id="UP000295706"/>
    </source>
</evidence>
<dbReference type="GO" id="GO:0052816">
    <property type="term" value="F:long-chain fatty acyl-CoA hydrolase activity"/>
    <property type="evidence" value="ECO:0007669"/>
    <property type="project" value="TreeGrafter"/>
</dbReference>
<keyword evidence="6" id="KW-1185">Reference proteome</keyword>
<accession>A0A4R4KBK2</accession>
<dbReference type="PROSITE" id="PS51770">
    <property type="entry name" value="HOTDOG_ACOT"/>
    <property type="match status" value="1"/>
</dbReference>